<feature type="compositionally biased region" description="Basic and acidic residues" evidence="1">
    <location>
        <begin position="119"/>
        <end position="148"/>
    </location>
</feature>
<protein>
    <recommendedName>
        <fullName evidence="5">Lipoprotein</fullName>
    </recommendedName>
</protein>
<proteinExistence type="predicted"/>
<feature type="chain" id="PRO_5047061162" description="Lipoprotein" evidence="2">
    <location>
        <begin position="27"/>
        <end position="199"/>
    </location>
</feature>
<evidence type="ECO:0008006" key="5">
    <source>
        <dbReference type="Google" id="ProtNLM"/>
    </source>
</evidence>
<accession>A0ABU2UPA1</accession>
<evidence type="ECO:0000256" key="2">
    <source>
        <dbReference type="SAM" id="SignalP"/>
    </source>
</evidence>
<organism evidence="3 4">
    <name type="scientific">Streptomyces hintoniae</name>
    <dbReference type="NCBI Taxonomy" id="3075521"/>
    <lineage>
        <taxon>Bacteria</taxon>
        <taxon>Bacillati</taxon>
        <taxon>Actinomycetota</taxon>
        <taxon>Actinomycetes</taxon>
        <taxon>Kitasatosporales</taxon>
        <taxon>Streptomycetaceae</taxon>
        <taxon>Streptomyces</taxon>
    </lineage>
</organism>
<name>A0ABU2UPA1_9ACTN</name>
<comment type="caution">
    <text evidence="3">The sequence shown here is derived from an EMBL/GenBank/DDBJ whole genome shotgun (WGS) entry which is preliminary data.</text>
</comment>
<dbReference type="Proteomes" id="UP001180489">
    <property type="component" value="Unassembled WGS sequence"/>
</dbReference>
<feature type="signal peptide" evidence="2">
    <location>
        <begin position="1"/>
        <end position="26"/>
    </location>
</feature>
<dbReference type="EMBL" id="JAVRFF010000027">
    <property type="protein sequence ID" value="MDT0475117.1"/>
    <property type="molecule type" value="Genomic_DNA"/>
</dbReference>
<evidence type="ECO:0000256" key="1">
    <source>
        <dbReference type="SAM" id="MobiDB-lite"/>
    </source>
</evidence>
<feature type="region of interest" description="Disordered" evidence="1">
    <location>
        <begin position="113"/>
        <end position="148"/>
    </location>
</feature>
<gene>
    <name evidence="3" type="ORF">RM863_23610</name>
</gene>
<keyword evidence="2" id="KW-0732">Signal</keyword>
<evidence type="ECO:0000313" key="4">
    <source>
        <dbReference type="Proteomes" id="UP001180489"/>
    </source>
</evidence>
<evidence type="ECO:0000313" key="3">
    <source>
        <dbReference type="EMBL" id="MDT0475117.1"/>
    </source>
</evidence>
<keyword evidence="4" id="KW-1185">Reference proteome</keyword>
<dbReference type="RefSeq" id="WP_311636296.1">
    <property type="nucleotide sequence ID" value="NZ_JAVRFF010000027.1"/>
</dbReference>
<reference evidence="3" key="1">
    <citation type="submission" date="2024-05" db="EMBL/GenBank/DDBJ databases">
        <title>30 novel species of actinomycetes from the DSMZ collection.</title>
        <authorList>
            <person name="Nouioui I."/>
        </authorList>
    </citation>
    <scope>NUCLEOTIDE SEQUENCE</scope>
    <source>
        <strain evidence="3">DSM 41014</strain>
    </source>
</reference>
<sequence length="199" mass="20656">MRAIRVATAALFGVGALALSAPAALANGGDHNAPFGFGVQPSTIAAGGQLTLRLDRDRGGCKGPARVSSGVFDTVTIEPGRSSVTTTVDWDARANAEYQVTFMCDGMNGSTEVTIAGGRGDHDRGDHGRDDYGRGDHDRGDHGRDDYRDPYYNRGVHAGEGGSVAGFDLKELGLGAALIAGSVGAAYHFSRRRSGEDTG</sequence>